<accession>A0A401IJX4</accession>
<evidence type="ECO:0000313" key="1">
    <source>
        <dbReference type="EMBL" id="GBF81524.1"/>
    </source>
</evidence>
<name>A0A401IJX4_APHSA</name>
<protein>
    <submittedName>
        <fullName evidence="1">Prevent-host-death family protein</fullName>
    </submittedName>
</protein>
<reference evidence="2" key="1">
    <citation type="submission" date="2017-05" db="EMBL/GenBank/DDBJ databases">
        <title>Physiological properties and genetic analysis related to exopolysaccharide production of fresh-water unicellular cyanobacterium Aphanothece sacrum, Suizenji Nori, that has been cultured as a food source in Japan.</title>
        <authorList>
            <person name="Kanesaki Y."/>
            <person name="Yoshikawa S."/>
            <person name="Ohki K."/>
        </authorList>
    </citation>
    <scope>NUCLEOTIDE SEQUENCE [LARGE SCALE GENOMIC DNA]</scope>
    <source>
        <strain evidence="2">FPU1</strain>
    </source>
</reference>
<dbReference type="Proteomes" id="UP000287247">
    <property type="component" value="Unassembled WGS sequence"/>
</dbReference>
<evidence type="ECO:0000313" key="2">
    <source>
        <dbReference type="Proteomes" id="UP000287247"/>
    </source>
</evidence>
<sequence length="77" mass="8807">MLTKIIEIRQNQIKLPELISLLQENEEIVITDGHIPVARLTSINDSGSRTPDLYPHSIIISEDFDESLSDEFWLGEE</sequence>
<dbReference type="EMBL" id="BDQK01000013">
    <property type="protein sequence ID" value="GBF81524.1"/>
    <property type="molecule type" value="Genomic_DNA"/>
</dbReference>
<organism evidence="1 2">
    <name type="scientific">Aphanothece sacrum FPU1</name>
    <dbReference type="NCBI Taxonomy" id="1920663"/>
    <lineage>
        <taxon>Bacteria</taxon>
        <taxon>Bacillati</taxon>
        <taxon>Cyanobacteriota</taxon>
        <taxon>Cyanophyceae</taxon>
        <taxon>Oscillatoriophycideae</taxon>
        <taxon>Chroococcales</taxon>
        <taxon>Aphanothecaceae</taxon>
        <taxon>Aphanothece</taxon>
    </lineage>
</organism>
<dbReference type="AlphaFoldDB" id="A0A401IJX4"/>
<comment type="caution">
    <text evidence="1">The sequence shown here is derived from an EMBL/GenBank/DDBJ whole genome shotgun (WGS) entry which is preliminary data.</text>
</comment>
<gene>
    <name evidence="1" type="ORF">AsFPU1_2938</name>
</gene>
<proteinExistence type="predicted"/>
<dbReference type="RefSeq" id="WP_124976955.1">
    <property type="nucleotide sequence ID" value="NZ_BDQK01000013.1"/>
</dbReference>
<keyword evidence="2" id="KW-1185">Reference proteome</keyword>
<dbReference type="OrthoDB" id="488113at2"/>